<dbReference type="Proteomes" id="UP000499080">
    <property type="component" value="Unassembled WGS sequence"/>
</dbReference>
<dbReference type="EMBL" id="BGPR01013874">
    <property type="protein sequence ID" value="GBN62637.1"/>
    <property type="molecule type" value="Genomic_DNA"/>
</dbReference>
<proteinExistence type="predicted"/>
<organism evidence="3 4">
    <name type="scientific">Araneus ventricosus</name>
    <name type="common">Orbweaver spider</name>
    <name type="synonym">Epeira ventricosa</name>
    <dbReference type="NCBI Taxonomy" id="182803"/>
    <lineage>
        <taxon>Eukaryota</taxon>
        <taxon>Metazoa</taxon>
        <taxon>Ecdysozoa</taxon>
        <taxon>Arthropoda</taxon>
        <taxon>Chelicerata</taxon>
        <taxon>Arachnida</taxon>
        <taxon>Araneae</taxon>
        <taxon>Araneomorphae</taxon>
        <taxon>Entelegynae</taxon>
        <taxon>Araneoidea</taxon>
        <taxon>Araneidae</taxon>
        <taxon>Araneus</taxon>
    </lineage>
</organism>
<name>A0A4Y2QH74_ARAVE</name>
<dbReference type="EMBL" id="BGPR01013875">
    <property type="protein sequence ID" value="GBN62643.1"/>
    <property type="molecule type" value="Genomic_DNA"/>
</dbReference>
<feature type="compositionally biased region" description="Acidic residues" evidence="1">
    <location>
        <begin position="13"/>
        <end position="28"/>
    </location>
</feature>
<keyword evidence="4" id="KW-1185">Reference proteome</keyword>
<evidence type="ECO:0000313" key="4">
    <source>
        <dbReference type="Proteomes" id="UP000499080"/>
    </source>
</evidence>
<gene>
    <name evidence="2" type="ORF">AVEN_184494_1</name>
    <name evidence="3" type="ORF">AVEN_257088_1</name>
</gene>
<evidence type="ECO:0000313" key="2">
    <source>
        <dbReference type="EMBL" id="GBN62637.1"/>
    </source>
</evidence>
<sequence length="28" mass="3241">RFHTTLIHGQDQDNPEESEEEDVSTDLV</sequence>
<reference evidence="3 4" key="1">
    <citation type="journal article" date="2019" name="Sci. Rep.">
        <title>Orb-weaving spider Araneus ventricosus genome elucidates the spidroin gene catalogue.</title>
        <authorList>
            <person name="Kono N."/>
            <person name="Nakamura H."/>
            <person name="Ohtoshi R."/>
            <person name="Moran D.A.P."/>
            <person name="Shinohara A."/>
            <person name="Yoshida Y."/>
            <person name="Fujiwara M."/>
            <person name="Mori M."/>
            <person name="Tomita M."/>
            <person name="Arakawa K."/>
        </authorList>
    </citation>
    <scope>NUCLEOTIDE SEQUENCE [LARGE SCALE GENOMIC DNA]</scope>
</reference>
<comment type="caution">
    <text evidence="3">The sequence shown here is derived from an EMBL/GenBank/DDBJ whole genome shotgun (WGS) entry which is preliminary data.</text>
</comment>
<feature type="non-terminal residue" evidence="3">
    <location>
        <position position="1"/>
    </location>
</feature>
<accession>A0A4Y2QH74</accession>
<evidence type="ECO:0000313" key="3">
    <source>
        <dbReference type="EMBL" id="GBN62643.1"/>
    </source>
</evidence>
<feature type="region of interest" description="Disordered" evidence="1">
    <location>
        <begin position="1"/>
        <end position="28"/>
    </location>
</feature>
<protein>
    <submittedName>
        <fullName evidence="3">Uncharacterized protein</fullName>
    </submittedName>
</protein>
<evidence type="ECO:0000256" key="1">
    <source>
        <dbReference type="SAM" id="MobiDB-lite"/>
    </source>
</evidence>
<dbReference type="AlphaFoldDB" id="A0A4Y2QH74"/>